<evidence type="ECO:0000259" key="2">
    <source>
        <dbReference type="PROSITE" id="PS50048"/>
    </source>
</evidence>
<feature type="region of interest" description="Disordered" evidence="1">
    <location>
        <begin position="1"/>
        <end position="152"/>
    </location>
</feature>
<gene>
    <name evidence="3" type="ORF">BZA70DRAFT_113786</name>
</gene>
<proteinExistence type="predicted"/>
<feature type="compositionally biased region" description="Low complexity" evidence="1">
    <location>
        <begin position="93"/>
        <end position="115"/>
    </location>
</feature>
<dbReference type="PANTHER" id="PTHR47784:SF5">
    <property type="entry name" value="STEROL UPTAKE CONTROL PROTEIN 2"/>
    <property type="match status" value="1"/>
</dbReference>
<comment type="caution">
    <text evidence="3">The sequence shown here is derived from an EMBL/GenBank/DDBJ whole genome shotgun (WGS) entry which is preliminary data.</text>
</comment>
<dbReference type="InterPro" id="IPR036864">
    <property type="entry name" value="Zn2-C6_fun-type_DNA-bd_sf"/>
</dbReference>
<dbReference type="InterPro" id="IPR053157">
    <property type="entry name" value="Sterol_Uptake_Regulator"/>
</dbReference>
<dbReference type="Proteomes" id="UP001498771">
    <property type="component" value="Unassembled WGS sequence"/>
</dbReference>
<evidence type="ECO:0000256" key="1">
    <source>
        <dbReference type="SAM" id="MobiDB-lite"/>
    </source>
</evidence>
<dbReference type="SUPFAM" id="SSF57701">
    <property type="entry name" value="Zn2/Cys6 DNA-binding domain"/>
    <property type="match status" value="1"/>
</dbReference>
<name>A0ABR1FAA8_9ASCO</name>
<dbReference type="InterPro" id="IPR001138">
    <property type="entry name" value="Zn2Cys6_DnaBD"/>
</dbReference>
<dbReference type="PANTHER" id="PTHR47784">
    <property type="entry name" value="STEROL UPTAKE CONTROL PROTEIN 2"/>
    <property type="match status" value="1"/>
</dbReference>
<dbReference type="GeneID" id="90034952"/>
<accession>A0ABR1FAA8</accession>
<dbReference type="CDD" id="cd00067">
    <property type="entry name" value="GAL4"/>
    <property type="match status" value="1"/>
</dbReference>
<reference evidence="3 4" key="1">
    <citation type="submission" date="2024-03" db="EMBL/GenBank/DDBJ databases">
        <title>Genome-scale model development and genomic sequencing of the oleaginous clade Lipomyces.</title>
        <authorList>
            <consortium name="Lawrence Berkeley National Laboratory"/>
            <person name="Czajka J.J."/>
            <person name="Han Y."/>
            <person name="Kim J."/>
            <person name="Mondo S.J."/>
            <person name="Hofstad B.A."/>
            <person name="Robles A."/>
            <person name="Haridas S."/>
            <person name="Riley R."/>
            <person name="LaButti K."/>
            <person name="Pangilinan J."/>
            <person name="Andreopoulos W."/>
            <person name="Lipzen A."/>
            <person name="Yan J."/>
            <person name="Wang M."/>
            <person name="Ng V."/>
            <person name="Grigoriev I.V."/>
            <person name="Spatafora J.W."/>
            <person name="Magnuson J.K."/>
            <person name="Baker S.E."/>
            <person name="Pomraning K.R."/>
        </authorList>
    </citation>
    <scope>NUCLEOTIDE SEQUENCE [LARGE SCALE GENOMIC DNA]</scope>
    <source>
        <strain evidence="3 4">Phaff 52-87</strain>
    </source>
</reference>
<dbReference type="PROSITE" id="PS50048">
    <property type="entry name" value="ZN2_CY6_FUNGAL_2"/>
    <property type="match status" value="1"/>
</dbReference>
<feature type="domain" description="Zn(2)-C6 fungal-type" evidence="2">
    <location>
        <begin position="182"/>
        <end position="212"/>
    </location>
</feature>
<feature type="compositionally biased region" description="Polar residues" evidence="1">
    <location>
        <begin position="39"/>
        <end position="48"/>
    </location>
</feature>
<feature type="compositionally biased region" description="Pro residues" evidence="1">
    <location>
        <begin position="116"/>
        <end position="127"/>
    </location>
</feature>
<dbReference type="RefSeq" id="XP_064769803.1">
    <property type="nucleotide sequence ID" value="XM_064909440.1"/>
</dbReference>
<feature type="compositionally biased region" description="Low complexity" evidence="1">
    <location>
        <begin position="128"/>
        <end position="150"/>
    </location>
</feature>
<feature type="compositionally biased region" description="Polar residues" evidence="1">
    <location>
        <begin position="10"/>
        <end position="26"/>
    </location>
</feature>
<evidence type="ECO:0000313" key="3">
    <source>
        <dbReference type="EMBL" id="KAK7206770.1"/>
    </source>
</evidence>
<dbReference type="PROSITE" id="PS00463">
    <property type="entry name" value="ZN2_CY6_FUNGAL_1"/>
    <property type="match status" value="1"/>
</dbReference>
<dbReference type="Pfam" id="PF00172">
    <property type="entry name" value="Zn_clus"/>
    <property type="match status" value="1"/>
</dbReference>
<dbReference type="Gene3D" id="4.10.240.10">
    <property type="entry name" value="Zn(2)-C6 fungal-type DNA-binding domain"/>
    <property type="match status" value="1"/>
</dbReference>
<organism evidence="3 4">
    <name type="scientific">Myxozyma melibiosi</name>
    <dbReference type="NCBI Taxonomy" id="54550"/>
    <lineage>
        <taxon>Eukaryota</taxon>
        <taxon>Fungi</taxon>
        <taxon>Dikarya</taxon>
        <taxon>Ascomycota</taxon>
        <taxon>Saccharomycotina</taxon>
        <taxon>Lipomycetes</taxon>
        <taxon>Lipomycetales</taxon>
        <taxon>Lipomycetaceae</taxon>
        <taxon>Myxozyma</taxon>
    </lineage>
</organism>
<dbReference type="SMART" id="SM00066">
    <property type="entry name" value="GAL4"/>
    <property type="match status" value="1"/>
</dbReference>
<keyword evidence="4" id="KW-1185">Reference proteome</keyword>
<dbReference type="EMBL" id="JBBJBU010000002">
    <property type="protein sequence ID" value="KAK7206770.1"/>
    <property type="molecule type" value="Genomic_DNA"/>
</dbReference>
<sequence length="648" mass="71417">MADRDPSRQLAPSSNLRSDGSSNTIRQPIYIPPGPFTPLQVSKSTITLPSIAAYMPSPPPPPPHHHQLQPSSGYISYSIPTPNSISSPGSADTPTPTSTSRLLSSASASPQVSLQPQPPPPPPPPPQSISSQHPHPPTSAQYQQSAQAVQTIPTSLPAKREADSNLQLPQSKKKTHFKSRTGCFVCKRRKIKCDEARPRCKNCTKHGASCKYADDDNRSASPSNDLGYAGADVSSASLLASLPIPLFNAPDDPSSVPTAQAELNMQHLSLMVHFFARVLPQLTRFQNPKNREMWMHEAPASACRFPFLMYANLAIVCSHIIVTATCPPILADGETESPEDRNHRRSARRHYETLCAYYRQRAFELFRTAISGDTNDLELLRAALFASVILSLDGFSYPEGSSVLSDLEEDSANGDKKGARGRVVDAREQKIVSIDLWLPLHFGIGAFLREFTSRGISHSEIHESWQMNWDILPLGKPYFKYLNTLIEQQYDAATVEDCKQAINILERILTLQMSAEAALNTPNPSSAATENWIVMTTGGSIGRYLLAWPYKCPPSYLQRLREHDIPSLIVYLHFLSIMRVTLCPQNWWAMVTTRQDILAIVAALPGVFGDGGGSGSSGGGGSHGRERWKEWYEWPKAHLDFDICMEVG</sequence>
<evidence type="ECO:0000313" key="4">
    <source>
        <dbReference type="Proteomes" id="UP001498771"/>
    </source>
</evidence>
<feature type="compositionally biased region" description="Polar residues" evidence="1">
    <location>
        <begin position="73"/>
        <end position="92"/>
    </location>
</feature>
<protein>
    <recommendedName>
        <fullName evidence="2">Zn(2)-C6 fungal-type domain-containing protein</fullName>
    </recommendedName>
</protein>